<keyword evidence="2" id="KW-1185">Reference proteome</keyword>
<organism evidence="1 2">
    <name type="scientific">Candidatus Pantoea gossypiicola</name>
    <dbReference type="NCBI Taxonomy" id="2608008"/>
    <lineage>
        <taxon>Bacteria</taxon>
        <taxon>Pseudomonadati</taxon>
        <taxon>Pseudomonadota</taxon>
        <taxon>Gammaproteobacteria</taxon>
        <taxon>Enterobacterales</taxon>
        <taxon>Erwiniaceae</taxon>
        <taxon>Pantoea</taxon>
    </lineage>
</organism>
<sequence>MNTLTIFARQNNKKFCGHDLISARKTSSETRKLSFPTATLKIKIPYKTASCEKLIAWVNINTADAKDYKSAYRKTNFLIQTRTIPDKSGENIKECFSRRDN</sequence>
<evidence type="ECO:0000313" key="1">
    <source>
        <dbReference type="EMBL" id="KAA6119934.1"/>
    </source>
</evidence>
<dbReference type="RefSeq" id="WP_150038495.1">
    <property type="nucleotide sequence ID" value="NZ_VWVM01000022.1"/>
</dbReference>
<name>A0AB34CEK1_9GAMM</name>
<accession>A0AB34CEK1</accession>
<dbReference type="Proteomes" id="UP000324255">
    <property type="component" value="Unassembled WGS sequence"/>
</dbReference>
<gene>
    <name evidence="1" type="ORF">F3I20_20795</name>
</gene>
<comment type="caution">
    <text evidence="1">The sequence shown here is derived from an EMBL/GenBank/DDBJ whole genome shotgun (WGS) entry which is preliminary data.</text>
</comment>
<evidence type="ECO:0000313" key="2">
    <source>
        <dbReference type="Proteomes" id="UP000324255"/>
    </source>
</evidence>
<proteinExistence type="predicted"/>
<protein>
    <submittedName>
        <fullName evidence="1">Uncharacterized protein</fullName>
    </submittedName>
</protein>
<dbReference type="EMBL" id="VWVM01000022">
    <property type="protein sequence ID" value="KAA6119934.1"/>
    <property type="molecule type" value="Genomic_DNA"/>
</dbReference>
<reference evidence="1 2" key="1">
    <citation type="submission" date="2019-09" db="EMBL/GenBank/DDBJ databases">
        <title>Genomic diversity of phyloplane-associated Pantoea species in Pakistan cotton crop.</title>
        <authorList>
            <person name="Tufail M.R."/>
            <person name="Cook D.R."/>
        </authorList>
    </citation>
    <scope>NUCLEOTIDE SEQUENCE [LARGE SCALE GENOMIC DNA]</scope>
    <source>
        <strain evidence="1 2">B_8</strain>
    </source>
</reference>
<dbReference type="AlphaFoldDB" id="A0AB34CEK1"/>